<evidence type="ECO:0000256" key="2">
    <source>
        <dbReference type="SAM" id="SignalP"/>
    </source>
</evidence>
<keyword evidence="2" id="KW-0732">Signal</keyword>
<keyword evidence="4" id="KW-1185">Reference proteome</keyword>
<feature type="signal peptide" evidence="2">
    <location>
        <begin position="1"/>
        <end position="23"/>
    </location>
</feature>
<reference evidence="3 4" key="1">
    <citation type="submission" date="2016-07" db="EMBL/GenBank/DDBJ databases">
        <title>Pervasive Adenine N6-methylation of Active Genes in Fungi.</title>
        <authorList>
            <consortium name="DOE Joint Genome Institute"/>
            <person name="Mondo S.J."/>
            <person name="Dannebaum R.O."/>
            <person name="Kuo R.C."/>
            <person name="Labutti K."/>
            <person name="Haridas S."/>
            <person name="Kuo A."/>
            <person name="Salamov A."/>
            <person name="Ahrendt S.R."/>
            <person name="Lipzen A."/>
            <person name="Sullivan W."/>
            <person name="Andreopoulos W.B."/>
            <person name="Clum A."/>
            <person name="Lindquist E."/>
            <person name="Daum C."/>
            <person name="Ramamoorthy G.K."/>
            <person name="Gryganskyi A."/>
            <person name="Culley D."/>
            <person name="Magnuson J.K."/>
            <person name="James T.Y."/>
            <person name="O'Malley M.A."/>
            <person name="Stajich J.E."/>
            <person name="Spatafora J.W."/>
            <person name="Visel A."/>
            <person name="Grigoriev I.V."/>
        </authorList>
    </citation>
    <scope>NUCLEOTIDE SEQUENCE [LARGE SCALE GENOMIC DNA]</scope>
    <source>
        <strain evidence="3 4">12-1054</strain>
    </source>
</reference>
<protein>
    <recommendedName>
        <fullName evidence="5">Extracellular membrane protein CFEM domain-containing protein</fullName>
    </recommendedName>
</protein>
<dbReference type="AlphaFoldDB" id="A0A1Y2FLR5"/>
<dbReference type="Proteomes" id="UP000193685">
    <property type="component" value="Unassembled WGS sequence"/>
</dbReference>
<evidence type="ECO:0000256" key="1">
    <source>
        <dbReference type="SAM" id="MobiDB-lite"/>
    </source>
</evidence>
<gene>
    <name evidence="3" type="ORF">BCR37DRAFT_386255</name>
</gene>
<organism evidence="3 4">
    <name type="scientific">Protomyces lactucae-debilis</name>
    <dbReference type="NCBI Taxonomy" id="2754530"/>
    <lineage>
        <taxon>Eukaryota</taxon>
        <taxon>Fungi</taxon>
        <taxon>Dikarya</taxon>
        <taxon>Ascomycota</taxon>
        <taxon>Taphrinomycotina</taxon>
        <taxon>Taphrinomycetes</taxon>
        <taxon>Taphrinales</taxon>
        <taxon>Protomycetaceae</taxon>
        <taxon>Protomyces</taxon>
    </lineage>
</organism>
<feature type="region of interest" description="Disordered" evidence="1">
    <location>
        <begin position="33"/>
        <end position="75"/>
    </location>
</feature>
<sequence length="252" mass="27727">MKCFIFLLYSSLLLIGKFLPSAASPAPVAAAEAGRTAGKQKGTSPTGQNTNRGQKRLGDDDGAGPSKTPKKVQARAITPTAKETCYGLKLQLLKIFSRRSQEECYVACGDQRQVYRNFLRTEGLRPLAEGCIQSRVCVNTRLLFVKKFCILSLCLASEQPYQCHCEATLIAFRIRNVKPSNMHSLTRYIDNVEEQRQSSLYGISCYHIFMADRLTQPGWALQSAAWNPLVSCNGTSSGAIERENLCACTDGG</sequence>
<feature type="chain" id="PRO_5012124159" description="Extracellular membrane protein CFEM domain-containing protein" evidence="2">
    <location>
        <begin position="24"/>
        <end position="252"/>
    </location>
</feature>
<evidence type="ECO:0000313" key="3">
    <source>
        <dbReference type="EMBL" id="ORY84898.1"/>
    </source>
</evidence>
<name>A0A1Y2FLR5_PROLT</name>
<comment type="caution">
    <text evidence="3">The sequence shown here is derived from an EMBL/GenBank/DDBJ whole genome shotgun (WGS) entry which is preliminary data.</text>
</comment>
<evidence type="ECO:0000313" key="4">
    <source>
        <dbReference type="Proteomes" id="UP000193685"/>
    </source>
</evidence>
<proteinExistence type="predicted"/>
<evidence type="ECO:0008006" key="5">
    <source>
        <dbReference type="Google" id="ProtNLM"/>
    </source>
</evidence>
<accession>A0A1Y2FLR5</accession>
<dbReference type="EMBL" id="MCFI01000005">
    <property type="protein sequence ID" value="ORY84898.1"/>
    <property type="molecule type" value="Genomic_DNA"/>
</dbReference>
<dbReference type="GeneID" id="63787023"/>
<feature type="compositionally biased region" description="Polar residues" evidence="1">
    <location>
        <begin position="41"/>
        <end position="52"/>
    </location>
</feature>
<dbReference type="RefSeq" id="XP_040726681.1">
    <property type="nucleotide sequence ID" value="XM_040870424.1"/>
</dbReference>